<dbReference type="EMBL" id="JAUPFM010000006">
    <property type="protein sequence ID" value="KAK2848743.1"/>
    <property type="molecule type" value="Genomic_DNA"/>
</dbReference>
<dbReference type="AlphaFoldDB" id="A0AA88N4B5"/>
<organism evidence="2 3">
    <name type="scientific">Channa striata</name>
    <name type="common">Snakehead murrel</name>
    <name type="synonym">Ophicephalus striatus</name>
    <dbReference type="NCBI Taxonomy" id="64152"/>
    <lineage>
        <taxon>Eukaryota</taxon>
        <taxon>Metazoa</taxon>
        <taxon>Chordata</taxon>
        <taxon>Craniata</taxon>
        <taxon>Vertebrata</taxon>
        <taxon>Euteleostomi</taxon>
        <taxon>Actinopterygii</taxon>
        <taxon>Neopterygii</taxon>
        <taxon>Teleostei</taxon>
        <taxon>Neoteleostei</taxon>
        <taxon>Acanthomorphata</taxon>
        <taxon>Anabantaria</taxon>
        <taxon>Anabantiformes</taxon>
        <taxon>Channoidei</taxon>
        <taxon>Channidae</taxon>
        <taxon>Channa</taxon>
    </lineage>
</organism>
<evidence type="ECO:0000313" key="3">
    <source>
        <dbReference type="Proteomes" id="UP001187415"/>
    </source>
</evidence>
<protein>
    <submittedName>
        <fullName evidence="2">Uncharacterized protein</fullName>
    </submittedName>
</protein>
<dbReference type="Proteomes" id="UP001187415">
    <property type="component" value="Unassembled WGS sequence"/>
</dbReference>
<gene>
    <name evidence="2" type="ORF">Q5P01_008577</name>
</gene>
<feature type="region of interest" description="Disordered" evidence="1">
    <location>
        <begin position="103"/>
        <end position="124"/>
    </location>
</feature>
<accession>A0AA88N4B5</accession>
<reference evidence="2" key="1">
    <citation type="submission" date="2023-07" db="EMBL/GenBank/DDBJ databases">
        <title>Chromosome-level Genome Assembly of Striped Snakehead (Channa striata).</title>
        <authorList>
            <person name="Liu H."/>
        </authorList>
    </citation>
    <scope>NUCLEOTIDE SEQUENCE</scope>
    <source>
        <strain evidence="2">Gz</strain>
        <tissue evidence="2">Muscle</tissue>
    </source>
</reference>
<proteinExistence type="predicted"/>
<comment type="caution">
    <text evidence="2">The sequence shown here is derived from an EMBL/GenBank/DDBJ whole genome shotgun (WGS) entry which is preliminary data.</text>
</comment>
<sequence>MIQAFSEIKRHPENWWVWMMEGRVKSDEWEDGKRARCCRSENTKRGSKVNTSHRLCYPDRNKRWMLRDFFPSQTGAGANGWLSALLTQPRDAIDDLGQLWAASPAPGAHTRPTRRRHYQTGKQSQNILSNKTGINTFCVK</sequence>
<name>A0AA88N4B5_CHASR</name>
<evidence type="ECO:0000313" key="2">
    <source>
        <dbReference type="EMBL" id="KAK2848743.1"/>
    </source>
</evidence>
<keyword evidence="3" id="KW-1185">Reference proteome</keyword>
<evidence type="ECO:0000256" key="1">
    <source>
        <dbReference type="SAM" id="MobiDB-lite"/>
    </source>
</evidence>